<feature type="compositionally biased region" description="Low complexity" evidence="10">
    <location>
        <begin position="8"/>
        <end position="37"/>
    </location>
</feature>
<dbReference type="GO" id="GO:0009306">
    <property type="term" value="P:protein secretion"/>
    <property type="evidence" value="ECO:0007669"/>
    <property type="project" value="UniProtKB-UniRule"/>
</dbReference>
<dbReference type="PROSITE" id="PS01067">
    <property type="entry name" value="SECE_SEC61G"/>
    <property type="match status" value="1"/>
</dbReference>
<dbReference type="HAMAP" id="MF_00422">
    <property type="entry name" value="SecE"/>
    <property type="match status" value="1"/>
</dbReference>
<comment type="similarity">
    <text evidence="9">Belongs to the SecE/SEC61-gamma family.</text>
</comment>
<feature type="region of interest" description="Disordered" evidence="10">
    <location>
        <begin position="1"/>
        <end position="37"/>
    </location>
</feature>
<comment type="subcellular location">
    <subcellularLocation>
        <location evidence="9">Cell membrane</location>
        <topology evidence="9">Single-pass membrane protein</topology>
    </subcellularLocation>
    <subcellularLocation>
        <location evidence="1">Membrane</location>
    </subcellularLocation>
</comment>
<evidence type="ECO:0000256" key="1">
    <source>
        <dbReference type="ARBA" id="ARBA00004370"/>
    </source>
</evidence>
<keyword evidence="6 9" id="KW-1133">Transmembrane helix</keyword>
<dbReference type="AlphaFoldDB" id="I2Q2T3"/>
<evidence type="ECO:0000256" key="9">
    <source>
        <dbReference type="HAMAP-Rule" id="MF_00422"/>
    </source>
</evidence>
<dbReference type="GO" id="GO:0008320">
    <property type="term" value="F:protein transmembrane transporter activity"/>
    <property type="evidence" value="ECO:0007669"/>
    <property type="project" value="UniProtKB-UniRule"/>
</dbReference>
<dbReference type="InterPro" id="IPR005807">
    <property type="entry name" value="SecE_bac"/>
</dbReference>
<dbReference type="OrthoDB" id="9812738at2"/>
<dbReference type="GO" id="GO:0043952">
    <property type="term" value="P:protein transport by the Sec complex"/>
    <property type="evidence" value="ECO:0007669"/>
    <property type="project" value="UniProtKB-UniRule"/>
</dbReference>
<gene>
    <name evidence="9" type="primary">secE</name>
    <name evidence="11" type="ORF">DesU5LDRAFT_2427</name>
</gene>
<evidence type="ECO:0000256" key="5">
    <source>
        <dbReference type="ARBA" id="ARBA00022927"/>
    </source>
</evidence>
<evidence type="ECO:0000313" key="11">
    <source>
        <dbReference type="EMBL" id="EIG54089.1"/>
    </source>
</evidence>
<reference evidence="11" key="1">
    <citation type="submission" date="2011-11" db="EMBL/GenBank/DDBJ databases">
        <title>Improved High-Quality Draft sequence of Desulfovibrio sp. U5L.</title>
        <authorList>
            <consortium name="US DOE Joint Genome Institute"/>
            <person name="Lucas S."/>
            <person name="Han J."/>
            <person name="Lapidus A."/>
            <person name="Cheng J.-F."/>
            <person name="Goodwin L."/>
            <person name="Pitluck S."/>
            <person name="Peters L."/>
            <person name="Ovchinnikova G."/>
            <person name="Held B."/>
            <person name="Detter J.C."/>
            <person name="Han C."/>
            <person name="Tapia R."/>
            <person name="Land M."/>
            <person name="Hauser L."/>
            <person name="Kyrpides N."/>
            <person name="Ivanova N."/>
            <person name="Pagani I."/>
            <person name="Gabster J."/>
            <person name="Walker C."/>
            <person name="Stolyar S."/>
            <person name="Stahl D."/>
            <person name="Arkin A."/>
            <person name="Dehal P."/>
            <person name="Hazen T."/>
            <person name="Woyke T."/>
        </authorList>
    </citation>
    <scope>NUCLEOTIDE SEQUENCE [LARGE SCALE GENOMIC DNA]</scope>
    <source>
        <strain evidence="11">U5L</strain>
    </source>
</reference>
<evidence type="ECO:0000256" key="6">
    <source>
        <dbReference type="ARBA" id="ARBA00022989"/>
    </source>
</evidence>
<evidence type="ECO:0000256" key="8">
    <source>
        <dbReference type="ARBA" id="ARBA00023136"/>
    </source>
</evidence>
<sequence>MAKEKTQAVAAADKPVKAKPAASKAGAKPADGAAGSDKSLKARIDAGREFFEQSKVELKKVTWPTRQETVKTGIAVLVFSVIMAIYLGVVDMALSRLVAFILS</sequence>
<evidence type="ECO:0000256" key="2">
    <source>
        <dbReference type="ARBA" id="ARBA00022448"/>
    </source>
</evidence>
<dbReference type="PANTHER" id="PTHR33910:SF1">
    <property type="entry name" value="PROTEIN TRANSLOCASE SUBUNIT SECE"/>
    <property type="match status" value="1"/>
</dbReference>
<dbReference type="InterPro" id="IPR001901">
    <property type="entry name" value="Translocase_SecE/Sec61-g"/>
</dbReference>
<dbReference type="GO" id="GO:0006605">
    <property type="term" value="P:protein targeting"/>
    <property type="evidence" value="ECO:0007669"/>
    <property type="project" value="UniProtKB-UniRule"/>
</dbReference>
<evidence type="ECO:0000256" key="10">
    <source>
        <dbReference type="SAM" id="MobiDB-lite"/>
    </source>
</evidence>
<dbReference type="InterPro" id="IPR038379">
    <property type="entry name" value="SecE_sf"/>
</dbReference>
<evidence type="ECO:0000256" key="7">
    <source>
        <dbReference type="ARBA" id="ARBA00023010"/>
    </source>
</evidence>
<comment type="function">
    <text evidence="9">Essential subunit of the Sec protein translocation channel SecYEG. Clamps together the 2 halves of SecY. May contact the channel plug during translocation.</text>
</comment>
<keyword evidence="7 9" id="KW-0811">Translocation</keyword>
<evidence type="ECO:0000256" key="4">
    <source>
        <dbReference type="ARBA" id="ARBA00022692"/>
    </source>
</evidence>
<dbReference type="PRINTS" id="PR01650">
    <property type="entry name" value="SECETRNLCASE"/>
</dbReference>
<dbReference type="Pfam" id="PF00584">
    <property type="entry name" value="SecE"/>
    <property type="match status" value="1"/>
</dbReference>
<name>I2Q2T3_9BACT</name>
<dbReference type="PANTHER" id="PTHR33910">
    <property type="entry name" value="PROTEIN TRANSLOCASE SUBUNIT SECE"/>
    <property type="match status" value="1"/>
</dbReference>
<organism evidence="11">
    <name type="scientific">Desulfovibrio sp. U5L</name>
    <dbReference type="NCBI Taxonomy" id="596152"/>
    <lineage>
        <taxon>Bacteria</taxon>
        <taxon>Pseudomonadati</taxon>
        <taxon>Thermodesulfobacteriota</taxon>
        <taxon>Desulfovibrionia</taxon>
        <taxon>Desulfovibrionales</taxon>
        <taxon>Desulfovibrionaceae</taxon>
        <taxon>Desulfovibrio</taxon>
    </lineage>
</organism>
<keyword evidence="3 9" id="KW-1003">Cell membrane</keyword>
<dbReference type="eggNOG" id="COG0690">
    <property type="taxonomic scope" value="Bacteria"/>
</dbReference>
<keyword evidence="5 9" id="KW-0653">Protein transport</keyword>
<comment type="subunit">
    <text evidence="9">Component of the Sec protein translocase complex. Heterotrimer consisting of SecY, SecE and SecG subunits. The heterotrimers can form oligomers, although 1 heterotrimer is thought to be able to translocate proteins. Interacts with the ribosome. Interacts with SecDF, and other proteins may be involved. Interacts with SecA.</text>
</comment>
<keyword evidence="8 9" id="KW-0472">Membrane</keyword>
<dbReference type="Gene3D" id="1.20.5.1030">
    <property type="entry name" value="Preprotein translocase secy subunit"/>
    <property type="match status" value="1"/>
</dbReference>
<keyword evidence="2 9" id="KW-0813">Transport</keyword>
<accession>I2Q2T3</accession>
<feature type="transmembrane region" description="Helical" evidence="9">
    <location>
        <begin position="74"/>
        <end position="102"/>
    </location>
</feature>
<dbReference type="GO" id="GO:0065002">
    <property type="term" value="P:intracellular protein transmembrane transport"/>
    <property type="evidence" value="ECO:0007669"/>
    <property type="project" value="UniProtKB-UniRule"/>
</dbReference>
<dbReference type="HOGENOM" id="CLU_113663_7_1_7"/>
<dbReference type="GO" id="GO:0005886">
    <property type="term" value="C:plasma membrane"/>
    <property type="evidence" value="ECO:0007669"/>
    <property type="project" value="UniProtKB-SubCell"/>
</dbReference>
<proteinExistence type="inferred from homology"/>
<protein>
    <recommendedName>
        <fullName evidence="9">Protein translocase subunit SecE</fullName>
    </recommendedName>
</protein>
<dbReference type="EMBL" id="JH600068">
    <property type="protein sequence ID" value="EIG54089.1"/>
    <property type="molecule type" value="Genomic_DNA"/>
</dbReference>
<dbReference type="NCBIfam" id="TIGR00964">
    <property type="entry name" value="secE_bact"/>
    <property type="match status" value="1"/>
</dbReference>
<dbReference type="STRING" id="596152.DesU5LDRAFT_2427"/>
<evidence type="ECO:0000256" key="3">
    <source>
        <dbReference type="ARBA" id="ARBA00022475"/>
    </source>
</evidence>
<keyword evidence="4 9" id="KW-0812">Transmembrane</keyword>